<evidence type="ECO:0000256" key="1">
    <source>
        <dbReference type="ARBA" id="ARBA00004095"/>
    </source>
</evidence>
<keyword evidence="3 5" id="KW-0574">Periplasm</keyword>
<dbReference type="InterPro" id="IPR001492">
    <property type="entry name" value="Flagellin"/>
</dbReference>
<dbReference type="EMBL" id="AHMO02000011">
    <property type="protein sequence ID" value="EQA43226.1"/>
    <property type="molecule type" value="Genomic_DNA"/>
</dbReference>
<keyword evidence="8" id="KW-0282">Flagellum</keyword>
<evidence type="ECO:0000256" key="4">
    <source>
        <dbReference type="ARBA" id="ARBA00023143"/>
    </source>
</evidence>
<dbReference type="PRINTS" id="PR00207">
    <property type="entry name" value="FLAGELLIN"/>
</dbReference>
<evidence type="ECO:0000256" key="2">
    <source>
        <dbReference type="ARBA" id="ARBA00005709"/>
    </source>
</evidence>
<name>T0F5M9_9LEPT</name>
<keyword evidence="8" id="KW-0966">Cell projection</keyword>
<dbReference type="SUPFAM" id="SSF64518">
    <property type="entry name" value="Phase 1 flagellin"/>
    <property type="match status" value="1"/>
</dbReference>
<gene>
    <name evidence="8" type="primary">flaB2_3</name>
    <name evidence="8" type="ORF">LEP1GSC050_1520</name>
</gene>
<keyword evidence="4 5" id="KW-0975">Bacterial flagellum</keyword>
<evidence type="ECO:0000256" key="5">
    <source>
        <dbReference type="RuleBase" id="RU362073"/>
    </source>
</evidence>
<feature type="domain" description="Flagellin N-terminal" evidence="6">
    <location>
        <begin position="2"/>
        <end position="113"/>
    </location>
</feature>
<reference evidence="8" key="1">
    <citation type="submission" date="2013-05" db="EMBL/GenBank/DDBJ databases">
        <authorList>
            <person name="Harkins D.M."/>
            <person name="Durkin A.S."/>
            <person name="Brinkac L.M."/>
            <person name="Haft D.H."/>
            <person name="Selengut J.D."/>
            <person name="Sanka R."/>
            <person name="DePew J."/>
            <person name="Purushe J."/>
            <person name="Hartskeerl R.A."/>
            <person name="Ahmed A."/>
            <person name="van der Linden H."/>
            <person name="Goris M.G.A."/>
            <person name="Vinetz J.M."/>
            <person name="Sutton G.G."/>
            <person name="Nierman W.C."/>
            <person name="Fouts D.E."/>
        </authorList>
    </citation>
    <scope>NUCLEOTIDE SEQUENCE [LARGE SCALE GENOMIC DNA]</scope>
    <source>
        <strain evidence="8">5399</strain>
    </source>
</reference>
<protein>
    <recommendedName>
        <fullName evidence="5">Flagellin</fullName>
    </recommendedName>
</protein>
<evidence type="ECO:0000256" key="3">
    <source>
        <dbReference type="ARBA" id="ARBA00022764"/>
    </source>
</evidence>
<dbReference type="Gene3D" id="1.20.1330.10">
    <property type="entry name" value="f41 fragment of flagellin, N-terminal domain"/>
    <property type="match status" value="2"/>
</dbReference>
<dbReference type="GO" id="GO:0005198">
    <property type="term" value="F:structural molecule activity"/>
    <property type="evidence" value="ECO:0007669"/>
    <property type="project" value="UniProtKB-UniRule"/>
</dbReference>
<organism evidence="8 9">
    <name type="scientific">Leptospira broomii serovar Hurstbridge str. 5399</name>
    <dbReference type="NCBI Taxonomy" id="1049789"/>
    <lineage>
        <taxon>Bacteria</taxon>
        <taxon>Pseudomonadati</taxon>
        <taxon>Spirochaetota</taxon>
        <taxon>Spirochaetia</taxon>
        <taxon>Leptospirales</taxon>
        <taxon>Leptospiraceae</taxon>
        <taxon>Leptospira</taxon>
    </lineage>
</organism>
<comment type="function">
    <text evidence="1 5">Component of the core of the flagella.</text>
</comment>
<dbReference type="Proteomes" id="UP000015454">
    <property type="component" value="Unassembled WGS sequence"/>
</dbReference>
<dbReference type="InterPro" id="IPR046358">
    <property type="entry name" value="Flagellin_C"/>
</dbReference>
<comment type="similarity">
    <text evidence="2 5">Belongs to the bacterial flagellin family.</text>
</comment>
<dbReference type="Pfam" id="PF00700">
    <property type="entry name" value="Flagellin_C"/>
    <property type="match status" value="1"/>
</dbReference>
<dbReference type="PANTHER" id="PTHR42792:SF2">
    <property type="entry name" value="FLAGELLIN"/>
    <property type="match status" value="1"/>
</dbReference>
<dbReference type="InterPro" id="IPR042187">
    <property type="entry name" value="Flagellin_C_sub2"/>
</dbReference>
<dbReference type="GO" id="GO:0055040">
    <property type="term" value="C:periplasmic flagellum"/>
    <property type="evidence" value="ECO:0007669"/>
    <property type="project" value="UniProtKB-SubCell"/>
</dbReference>
<dbReference type="PANTHER" id="PTHR42792">
    <property type="entry name" value="FLAGELLIN"/>
    <property type="match status" value="1"/>
</dbReference>
<evidence type="ECO:0000313" key="8">
    <source>
        <dbReference type="EMBL" id="EQA43226.1"/>
    </source>
</evidence>
<sequence>MEALSSGMRINRAGDDASGLAVSEKMRTQVKGLRQAERNTEDGMSLIQTTEGYLQETNDIIQRVRVLAIQSSNGIYGAEDRQMIQVEVSQLIDEIDRIASQAEFNKMALLQGDFARGSRSASMWFHIGPNQHQRERVYIATMTAKALNLIKADGTLLTLSTAEQSNDAIGFLDDALLKINKQRANLGAYFNRLEHASKGLMVAYENIQASESRIRDTDMAEETVAFTKNQILVQSGTAMLAQANVRPQSVLQLLR</sequence>
<evidence type="ECO:0000313" key="9">
    <source>
        <dbReference type="Proteomes" id="UP000015454"/>
    </source>
</evidence>
<comment type="caution">
    <text evidence="8">The sequence shown here is derived from an EMBL/GenBank/DDBJ whole genome shotgun (WGS) entry which is preliminary data.</text>
</comment>
<comment type="subcellular location">
    <subcellularLocation>
        <location evidence="5">Periplasmic flagellum</location>
    </subcellularLocation>
    <subcellularLocation>
        <location evidence="5">Periplasm</location>
    </subcellularLocation>
</comment>
<dbReference type="AlphaFoldDB" id="T0F5M9"/>
<dbReference type="InterPro" id="IPR001029">
    <property type="entry name" value="Flagellin_N"/>
</dbReference>
<feature type="domain" description="Flagellin C-terminal" evidence="7">
    <location>
        <begin position="170"/>
        <end position="254"/>
    </location>
</feature>
<keyword evidence="9" id="KW-1185">Reference proteome</keyword>
<accession>T0F5M9</accession>
<dbReference type="Pfam" id="PF00669">
    <property type="entry name" value="Flagellin_N"/>
    <property type="match status" value="1"/>
</dbReference>
<dbReference type="Gene3D" id="6.10.10.10">
    <property type="entry name" value="Flagellar export chaperone, C-terminal domain"/>
    <property type="match status" value="1"/>
</dbReference>
<dbReference type="STRING" id="1049789.LEP1GSC050_1520"/>
<evidence type="ECO:0000259" key="7">
    <source>
        <dbReference type="Pfam" id="PF00700"/>
    </source>
</evidence>
<keyword evidence="8" id="KW-0969">Cilium</keyword>
<proteinExistence type="inferred from homology"/>
<evidence type="ECO:0000259" key="6">
    <source>
        <dbReference type="Pfam" id="PF00669"/>
    </source>
</evidence>